<evidence type="ECO:0000313" key="2">
    <source>
        <dbReference type="EMBL" id="CAB9522951.1"/>
    </source>
</evidence>
<dbReference type="EMBL" id="CAICTM010001358">
    <property type="protein sequence ID" value="CAB9522951.1"/>
    <property type="molecule type" value="Genomic_DNA"/>
</dbReference>
<comment type="caution">
    <text evidence="2">The sequence shown here is derived from an EMBL/GenBank/DDBJ whole genome shotgun (WGS) entry which is preliminary data.</text>
</comment>
<name>A0A9N8EKI5_9STRA</name>
<reference evidence="2" key="1">
    <citation type="submission" date="2020-06" db="EMBL/GenBank/DDBJ databases">
        <authorList>
            <consortium name="Plant Systems Biology data submission"/>
        </authorList>
    </citation>
    <scope>NUCLEOTIDE SEQUENCE</scope>
    <source>
        <strain evidence="2">D6</strain>
    </source>
</reference>
<accession>A0A9N8EKI5</accession>
<dbReference type="Proteomes" id="UP001153069">
    <property type="component" value="Unassembled WGS sequence"/>
</dbReference>
<evidence type="ECO:0000313" key="3">
    <source>
        <dbReference type="Proteomes" id="UP001153069"/>
    </source>
</evidence>
<dbReference type="OrthoDB" id="49391at2759"/>
<dbReference type="AlphaFoldDB" id="A0A9N8EKI5"/>
<proteinExistence type="predicted"/>
<keyword evidence="3" id="KW-1185">Reference proteome</keyword>
<protein>
    <submittedName>
        <fullName evidence="2">Uncharacterized protein</fullName>
    </submittedName>
</protein>
<feature type="region of interest" description="Disordered" evidence="1">
    <location>
        <begin position="27"/>
        <end position="57"/>
    </location>
</feature>
<organism evidence="2 3">
    <name type="scientific">Seminavis robusta</name>
    <dbReference type="NCBI Taxonomy" id="568900"/>
    <lineage>
        <taxon>Eukaryota</taxon>
        <taxon>Sar</taxon>
        <taxon>Stramenopiles</taxon>
        <taxon>Ochrophyta</taxon>
        <taxon>Bacillariophyta</taxon>
        <taxon>Bacillariophyceae</taxon>
        <taxon>Bacillariophycidae</taxon>
        <taxon>Naviculales</taxon>
        <taxon>Naviculaceae</taxon>
        <taxon>Seminavis</taxon>
    </lineage>
</organism>
<feature type="compositionally biased region" description="Polar residues" evidence="1">
    <location>
        <begin position="27"/>
        <end position="43"/>
    </location>
</feature>
<sequence>MTPLIPRLSNSSFSDSSISSVVDMKAMTQTPPTPTSLRSSLRCQSDPAFPTAAGLENQQEPVWNKPRRRISFNERVSVREYDGNSWVSAMEMEQLSPASSSKRVVAIPHVIAFPNDAEDSTTISATTTGSMSTSLHLMLQQEVRNILMVDPHDIFMTLFSKKWKQALPHVHIVTAHSSEEALHLFYQQKQQQRRAFDVVIAEERLTLFHRRGRSGNKLMSGSALISHLKKQDTADPCLLVGVSAHWQTDHATMVQSGADFCWSKAPLPTLSQTLLEEMLHRLLMKRGQHERARDLMVATASGGTHDNHHEANQPQQKQ</sequence>
<gene>
    <name evidence="2" type="ORF">SEMRO_1360_G266060.1</name>
</gene>
<dbReference type="Gene3D" id="3.40.50.2300">
    <property type="match status" value="1"/>
</dbReference>
<evidence type="ECO:0000256" key="1">
    <source>
        <dbReference type="SAM" id="MobiDB-lite"/>
    </source>
</evidence>